<dbReference type="AlphaFoldDB" id="A0AAV0XL37"/>
<organism evidence="1 2">
    <name type="scientific">Macrosiphum euphorbiae</name>
    <name type="common">potato aphid</name>
    <dbReference type="NCBI Taxonomy" id="13131"/>
    <lineage>
        <taxon>Eukaryota</taxon>
        <taxon>Metazoa</taxon>
        <taxon>Ecdysozoa</taxon>
        <taxon>Arthropoda</taxon>
        <taxon>Hexapoda</taxon>
        <taxon>Insecta</taxon>
        <taxon>Pterygota</taxon>
        <taxon>Neoptera</taxon>
        <taxon>Paraneoptera</taxon>
        <taxon>Hemiptera</taxon>
        <taxon>Sternorrhyncha</taxon>
        <taxon>Aphidomorpha</taxon>
        <taxon>Aphidoidea</taxon>
        <taxon>Aphididae</taxon>
        <taxon>Macrosiphini</taxon>
        <taxon>Macrosiphum</taxon>
    </lineage>
</organism>
<keyword evidence="2" id="KW-1185">Reference proteome</keyword>
<comment type="caution">
    <text evidence="1">The sequence shown here is derived from an EMBL/GenBank/DDBJ whole genome shotgun (WGS) entry which is preliminary data.</text>
</comment>
<proteinExistence type="predicted"/>
<protein>
    <submittedName>
        <fullName evidence="1">Uncharacterized protein</fullName>
    </submittedName>
</protein>
<dbReference type="EMBL" id="CARXXK010000005">
    <property type="protein sequence ID" value="CAI6368707.1"/>
    <property type="molecule type" value="Genomic_DNA"/>
</dbReference>
<evidence type="ECO:0000313" key="1">
    <source>
        <dbReference type="EMBL" id="CAI6368707.1"/>
    </source>
</evidence>
<evidence type="ECO:0000313" key="2">
    <source>
        <dbReference type="Proteomes" id="UP001160148"/>
    </source>
</evidence>
<accession>A0AAV0XL37</accession>
<sequence>MGLEDSNKYCTTDQMLLVNIVAENTDHPVLWEISHAEVYTNSKTIKIYQILQKNEKRECDLELIFWYQESIFDAITKLIYSKIITALQKGTSKPEEIVKSIPKFIELPTDVTDYLTSEINDTYEKNKPINTDDIKEKLINKITGLRDSFKNIILETYNRTENQDVSDLDKFTTYMDSLSEKFYCYISVCKFLRKEFTKYYIPFIRDLSKVEHIVYEDVSIEKNVRSNGYNKRTESSRCQYVRDLYSLCLEATTFLKMTLGRENAVVHEYTQQVSTILSTIRKWSIEVIERCTYNGCRDLLKVSYHIYVVLNPKHTDHFKLSQSKILMSMIMSILNTYGIDHCRPPKFNFLLLNSTYLEVIGYDDVLSKRLNSFVLSLENYLHIPIVENYSCFLNIYCFFENYLHKTDFFTKYKHMISFFYKGERKYIDEIYENICAITMDPSHVFKLYDIYFKFILGSEFYKVCVFVNYSINADHQSNLLRLNDCYDFYRQYKMLLNPKHFLANLSILVSNVDRFSSMVFDLCKERANIIENYLTNHKSKKKIPHFDVFGPEQYSNDLYLKVAKLKENTEMQFEKFGTFIKIKLEEIPKTIIAFKDRFKHFIHRKPKTILIEKVFEGMTLKTCELVKAANNMLSELIINI</sequence>
<reference evidence="1 2" key="1">
    <citation type="submission" date="2023-01" db="EMBL/GenBank/DDBJ databases">
        <authorList>
            <person name="Whitehead M."/>
        </authorList>
    </citation>
    <scope>NUCLEOTIDE SEQUENCE [LARGE SCALE GENOMIC DNA]</scope>
</reference>
<gene>
    <name evidence="1" type="ORF">MEUPH1_LOCUS23036</name>
</gene>
<name>A0AAV0XL37_9HEMI</name>
<dbReference type="Proteomes" id="UP001160148">
    <property type="component" value="Unassembled WGS sequence"/>
</dbReference>